<dbReference type="CDD" id="cd00383">
    <property type="entry name" value="trans_reg_C"/>
    <property type="match status" value="1"/>
</dbReference>
<keyword evidence="5" id="KW-1185">Reference proteome</keyword>
<protein>
    <recommendedName>
        <fullName evidence="3">OmpR/PhoB-type domain-containing protein</fullName>
    </recommendedName>
</protein>
<feature type="DNA-binding region" description="OmpR/PhoB-type" evidence="2">
    <location>
        <begin position="125"/>
        <end position="222"/>
    </location>
</feature>
<organism evidence="4 5">
    <name type="scientific">Streptomyces blastmyceticus</name>
    <dbReference type="NCBI Taxonomy" id="68180"/>
    <lineage>
        <taxon>Bacteria</taxon>
        <taxon>Bacillati</taxon>
        <taxon>Actinomycetota</taxon>
        <taxon>Actinomycetes</taxon>
        <taxon>Kitasatosporales</taxon>
        <taxon>Streptomycetaceae</taxon>
        <taxon>Streptomyces</taxon>
    </lineage>
</organism>
<dbReference type="InterPro" id="IPR048640">
    <property type="entry name" value="MgtC-like_C"/>
</dbReference>
<dbReference type="SMART" id="SM00862">
    <property type="entry name" value="Trans_reg_C"/>
    <property type="match status" value="1"/>
</dbReference>
<sequence>MSFPAGLLLETVERLIDTAQHTTTDSPLHGVAHVMCDSDREPRVRERLAQALTGDDVRLTEMSSRSDKPGFTLLEAAFATQGPVTAALSQLLALVWLEPAVSDLHWHLNQLPLQPHSDDGELPRAPVHRLHGLVVDLERRTVSVLGRPVKLTCMEFELLAHLLAHPKRPFSHDQLMQLVWQQCAVGEKHTVDVHIGSLRHKLGHRYGAVVMSAGQAGYVLDPTKAAPRAHGAH</sequence>
<dbReference type="InterPro" id="IPR036388">
    <property type="entry name" value="WH-like_DNA-bd_sf"/>
</dbReference>
<evidence type="ECO:0000313" key="4">
    <source>
        <dbReference type="EMBL" id="GAA0354199.1"/>
    </source>
</evidence>
<feature type="domain" description="OmpR/PhoB-type" evidence="3">
    <location>
        <begin position="125"/>
        <end position="222"/>
    </location>
</feature>
<dbReference type="EMBL" id="BAAABW010000017">
    <property type="protein sequence ID" value="GAA0354199.1"/>
    <property type="molecule type" value="Genomic_DNA"/>
</dbReference>
<comment type="caution">
    <text evidence="4">The sequence shown here is derived from an EMBL/GenBank/DDBJ whole genome shotgun (WGS) entry which is preliminary data.</text>
</comment>
<dbReference type="PROSITE" id="PS51755">
    <property type="entry name" value="OMPR_PHOB"/>
    <property type="match status" value="1"/>
</dbReference>
<proteinExistence type="predicted"/>
<dbReference type="Pfam" id="PF21770">
    <property type="entry name" value="MgtC_SapB_C"/>
    <property type="match status" value="1"/>
</dbReference>
<dbReference type="Proteomes" id="UP001500063">
    <property type="component" value="Unassembled WGS sequence"/>
</dbReference>
<dbReference type="SUPFAM" id="SSF46894">
    <property type="entry name" value="C-terminal effector domain of the bipartite response regulators"/>
    <property type="match status" value="1"/>
</dbReference>
<evidence type="ECO:0000256" key="2">
    <source>
        <dbReference type="PROSITE-ProRule" id="PRU01091"/>
    </source>
</evidence>
<reference evidence="5" key="1">
    <citation type="journal article" date="2019" name="Int. J. Syst. Evol. Microbiol.">
        <title>The Global Catalogue of Microorganisms (GCM) 10K type strain sequencing project: providing services to taxonomists for standard genome sequencing and annotation.</title>
        <authorList>
            <consortium name="The Broad Institute Genomics Platform"/>
            <consortium name="The Broad Institute Genome Sequencing Center for Infectious Disease"/>
            <person name="Wu L."/>
            <person name="Ma J."/>
        </authorList>
    </citation>
    <scope>NUCLEOTIDE SEQUENCE [LARGE SCALE GENOMIC DNA]</scope>
    <source>
        <strain evidence="5">JCM 4565</strain>
    </source>
</reference>
<dbReference type="Gene3D" id="1.10.10.10">
    <property type="entry name" value="Winged helix-like DNA-binding domain superfamily/Winged helix DNA-binding domain"/>
    <property type="match status" value="1"/>
</dbReference>
<accession>A0ABP3GTS9</accession>
<keyword evidence="1 2" id="KW-0238">DNA-binding</keyword>
<gene>
    <name evidence="4" type="ORF">GCM10010319_34240</name>
</gene>
<dbReference type="Gene3D" id="3.30.70.260">
    <property type="match status" value="1"/>
</dbReference>
<name>A0ABP3GTS9_9ACTN</name>
<dbReference type="Pfam" id="PF00486">
    <property type="entry name" value="Trans_reg_C"/>
    <property type="match status" value="1"/>
</dbReference>
<evidence type="ECO:0000259" key="3">
    <source>
        <dbReference type="PROSITE" id="PS51755"/>
    </source>
</evidence>
<dbReference type="RefSeq" id="WP_344118609.1">
    <property type="nucleotide sequence ID" value="NZ_BAAABW010000017.1"/>
</dbReference>
<evidence type="ECO:0000256" key="1">
    <source>
        <dbReference type="ARBA" id="ARBA00023125"/>
    </source>
</evidence>
<dbReference type="InterPro" id="IPR001867">
    <property type="entry name" value="OmpR/PhoB-type_DNA-bd"/>
</dbReference>
<dbReference type="InterPro" id="IPR016032">
    <property type="entry name" value="Sig_transdc_resp-reg_C-effctor"/>
</dbReference>
<evidence type="ECO:0000313" key="5">
    <source>
        <dbReference type="Proteomes" id="UP001500063"/>
    </source>
</evidence>